<reference evidence="2 3" key="1">
    <citation type="journal article" date="2014" name="Genome Biol. Evol.">
        <title>The secreted proteins of Achlya hypogyna and Thraustotheca clavata identify the ancestral oomycete secretome and reveal gene acquisitions by horizontal gene transfer.</title>
        <authorList>
            <person name="Misner I."/>
            <person name="Blouin N."/>
            <person name="Leonard G."/>
            <person name="Richards T.A."/>
            <person name="Lane C.E."/>
        </authorList>
    </citation>
    <scope>NUCLEOTIDE SEQUENCE [LARGE SCALE GENOMIC DNA]</scope>
    <source>
        <strain evidence="2 3">ATCC 34112</strain>
    </source>
</reference>
<name>A0A1V9YWW1_9STRA</name>
<sequence>MQRVLPATSTTSTVDKERTLEYIAIGDQSILECLAKDDGTDKSTTWSFAKESDGVVAYRGINEHSPWNCIKAITTVNCSAEELAKQLNDPNQMSNFDEMTDNCRVIEQLNPTGTTSIRYVQAKPVFPTTARDFLVVTSEHRMKDAIIIGTKSIQHDAIPLNHSFVRANTHVSGYIMRPLSPTKCQLTLIVHMDLGGFMPPYVINLLSVSSPIALLKRIRYLYGTHEGQN</sequence>
<dbReference type="CDD" id="cd00177">
    <property type="entry name" value="START"/>
    <property type="match status" value="1"/>
</dbReference>
<accession>A0A1V9YWW1</accession>
<dbReference type="PROSITE" id="PS50848">
    <property type="entry name" value="START"/>
    <property type="match status" value="1"/>
</dbReference>
<dbReference type="AlphaFoldDB" id="A0A1V9YWW1"/>
<evidence type="ECO:0000313" key="3">
    <source>
        <dbReference type="Proteomes" id="UP000243217"/>
    </source>
</evidence>
<dbReference type="STRING" id="74557.A0A1V9YWW1"/>
<organism evidence="2 3">
    <name type="scientific">Thraustotheca clavata</name>
    <dbReference type="NCBI Taxonomy" id="74557"/>
    <lineage>
        <taxon>Eukaryota</taxon>
        <taxon>Sar</taxon>
        <taxon>Stramenopiles</taxon>
        <taxon>Oomycota</taxon>
        <taxon>Saprolegniomycetes</taxon>
        <taxon>Saprolegniales</taxon>
        <taxon>Achlyaceae</taxon>
        <taxon>Thraustotheca</taxon>
    </lineage>
</organism>
<protein>
    <recommendedName>
        <fullName evidence="1">START domain-containing protein</fullName>
    </recommendedName>
</protein>
<dbReference type="InterPro" id="IPR023393">
    <property type="entry name" value="START-like_dom_sf"/>
</dbReference>
<evidence type="ECO:0000313" key="2">
    <source>
        <dbReference type="EMBL" id="OQR90201.1"/>
    </source>
</evidence>
<dbReference type="InterPro" id="IPR051213">
    <property type="entry name" value="START_lipid_transfer"/>
</dbReference>
<dbReference type="GO" id="GO:0008289">
    <property type="term" value="F:lipid binding"/>
    <property type="evidence" value="ECO:0007669"/>
    <property type="project" value="InterPro"/>
</dbReference>
<dbReference type="SUPFAM" id="SSF55961">
    <property type="entry name" value="Bet v1-like"/>
    <property type="match status" value="1"/>
</dbReference>
<dbReference type="Pfam" id="PF01852">
    <property type="entry name" value="START"/>
    <property type="match status" value="1"/>
</dbReference>
<dbReference type="PANTHER" id="PTHR19308">
    <property type="entry name" value="PHOSPHATIDYLCHOLINE TRANSFER PROTEIN"/>
    <property type="match status" value="1"/>
</dbReference>
<dbReference type="GO" id="GO:0005737">
    <property type="term" value="C:cytoplasm"/>
    <property type="evidence" value="ECO:0007669"/>
    <property type="project" value="UniProtKB-ARBA"/>
</dbReference>
<comment type="caution">
    <text evidence="2">The sequence shown here is derived from an EMBL/GenBank/DDBJ whole genome shotgun (WGS) entry which is preliminary data.</text>
</comment>
<evidence type="ECO:0000259" key="1">
    <source>
        <dbReference type="PROSITE" id="PS50848"/>
    </source>
</evidence>
<gene>
    <name evidence="2" type="ORF">THRCLA_09408</name>
</gene>
<proteinExistence type="predicted"/>
<keyword evidence="3" id="KW-1185">Reference proteome</keyword>
<feature type="domain" description="START" evidence="1">
    <location>
        <begin position="46"/>
        <end position="204"/>
    </location>
</feature>
<dbReference type="PANTHER" id="PTHR19308:SF14">
    <property type="entry name" value="START DOMAIN-CONTAINING PROTEIN"/>
    <property type="match status" value="1"/>
</dbReference>
<dbReference type="SMART" id="SM00234">
    <property type="entry name" value="START"/>
    <property type="match status" value="1"/>
</dbReference>
<dbReference type="EMBL" id="JNBS01002576">
    <property type="protein sequence ID" value="OQR90201.1"/>
    <property type="molecule type" value="Genomic_DNA"/>
</dbReference>
<dbReference type="OrthoDB" id="333905at2759"/>
<dbReference type="Gene3D" id="3.30.530.20">
    <property type="match status" value="1"/>
</dbReference>
<dbReference type="InterPro" id="IPR002913">
    <property type="entry name" value="START_lipid-bd_dom"/>
</dbReference>
<dbReference type="Proteomes" id="UP000243217">
    <property type="component" value="Unassembled WGS sequence"/>
</dbReference>